<accession>A0A5P6VUN2</accession>
<dbReference type="EMBL" id="CP043029">
    <property type="protein sequence ID" value="QFJ56317.1"/>
    <property type="molecule type" value="Genomic_DNA"/>
</dbReference>
<protein>
    <submittedName>
        <fullName evidence="1">Uncharacterized protein</fullName>
    </submittedName>
</protein>
<dbReference type="KEGG" id="pxv:FXF36_15475"/>
<geneLocation type="plasmid" evidence="2">
    <name>pnp95</name>
</geneLocation>
<proteinExistence type="predicted"/>
<organism evidence="1 2">
    <name type="scientific">Pseudobutyrivibrio xylanivorans</name>
    <dbReference type="NCBI Taxonomy" id="185007"/>
    <lineage>
        <taxon>Bacteria</taxon>
        <taxon>Bacillati</taxon>
        <taxon>Bacillota</taxon>
        <taxon>Clostridia</taxon>
        <taxon>Lachnospirales</taxon>
        <taxon>Lachnospiraceae</taxon>
        <taxon>Pseudobutyrivibrio</taxon>
    </lineage>
</organism>
<name>A0A5P6VUN2_PSEXY</name>
<gene>
    <name evidence="1" type="ORF">FXF36_15475</name>
</gene>
<evidence type="ECO:0000313" key="1">
    <source>
        <dbReference type="EMBL" id="QFJ56317.1"/>
    </source>
</evidence>
<dbReference type="AlphaFoldDB" id="A0A5P6VUN2"/>
<reference evidence="2" key="1">
    <citation type="submission" date="2019-08" db="EMBL/GenBank/DDBJ databases">
        <title>Complete Genome Sequence of the Polysaccharide-Degrading Rumen Bacterium Pseudobutyrivibrio xylanivorans MA3014.</title>
        <authorList>
            <person name="Palevich N."/>
            <person name="Maclean P.H."/>
            <person name="Kelly W.J."/>
            <person name="Leahy S.C."/>
            <person name="Rakonjac J."/>
            <person name="Attwood G.T."/>
        </authorList>
    </citation>
    <scope>NUCLEOTIDE SEQUENCE [LARGE SCALE GENOMIC DNA]</scope>
    <source>
        <strain evidence="2">MA3014</strain>
        <plasmid evidence="2">pnp95</plasmid>
    </source>
</reference>
<dbReference type="Proteomes" id="UP000327030">
    <property type="component" value="Plasmid pNP95"/>
</dbReference>
<keyword evidence="1" id="KW-0614">Plasmid</keyword>
<evidence type="ECO:0000313" key="2">
    <source>
        <dbReference type="Proteomes" id="UP000327030"/>
    </source>
</evidence>
<sequence>MNKKYLCGILGAILLYGNIYAVGTDIDALAQGSTSSYSIMNNIVGDIADSQLISDEYEYAFFGNIGANVMFKKNELYGRADAFAKFGTMMTKPDMVHKSYIGLVDDIGINLEIVDNDTYLAIYNSGILDTMPAYPEEGSIIEKNGVVIVKVSEDYKWK</sequence>